<gene>
    <name evidence="10" type="ORF">OMW55_08890</name>
</gene>
<dbReference type="SMART" id="SM00387">
    <property type="entry name" value="HATPase_c"/>
    <property type="match status" value="1"/>
</dbReference>
<evidence type="ECO:0000256" key="4">
    <source>
        <dbReference type="PROSITE-ProRule" id="PRU00169"/>
    </source>
</evidence>
<comment type="catalytic activity">
    <reaction evidence="1">
        <text>ATP + protein L-histidine = ADP + protein N-phospho-L-histidine.</text>
        <dbReference type="EC" id="2.7.13.3"/>
    </reaction>
</comment>
<dbReference type="PANTHER" id="PTHR43065:SF42">
    <property type="entry name" value="TWO-COMPONENT SENSOR PPRA"/>
    <property type="match status" value="1"/>
</dbReference>
<sequence length="677" mass="73565">MNILTPIAEIRTVRVLHLEDSDLDAELVREFLGMLESPCEIDRVWTADGFSTALHDKAYDLILADHALPTFDGEAALEIARSAAPLVPFIFVSGTLGEDVAVEAMRRGATDYVVKQRLDRLPVVVQRALAEAAERSERRRAQAALRDSEANFETLVHAMPQLCWLADAGGQITWFNQRWREFTGLSLEELTARGLDGVHDPGHRLQVQERWAQSVATGEPFEMTFPLRRADGEFRLFLTRAEPIRNEAGKIVRWLGTNTDVSEQQAAEEKLRRLAETLESRVVEAIAQREATHAQISELQKMETIGQLTGGVAHDFNNLLTPIVGNLDLLRRRHEGDDRSQRLLSSALQAADRAKTLVQRLLAFARRQVLEPRAVDTAMLVEGMSDLIRRSIGPRVAIECRAEPDIVAARVDPGQLELALLNLAVNARDAMPGGGTLTIAISEQHVGPGHPAALRHGSYVKLEVSDTGTGMDAATLARAIEPFYSTKGIGKGTGLGLSMVHGLAAQSGGALLLHSEPGQGTRAEIWLPAASTRADGLAGSPTPSTPRTRPLCVLLVDDEELVRLGTAEILHDLGHQVVEAGSGSQALELLRTGTEPDLVITDYLMPGMTGTELAAEIRRERPQLPMLLATGYANLAGDEMASLPLLTKPFRQAEVAARIAELMTPAAGSRPALRAVE</sequence>
<dbReference type="CDD" id="cd00156">
    <property type="entry name" value="REC"/>
    <property type="match status" value="1"/>
</dbReference>
<dbReference type="PROSITE" id="PS50113">
    <property type="entry name" value="PAC"/>
    <property type="match status" value="1"/>
</dbReference>
<dbReference type="SMART" id="SM00086">
    <property type="entry name" value="PAC"/>
    <property type="match status" value="1"/>
</dbReference>
<organism evidence="10 11">
    <name type="scientific">Sphingomonas arvum</name>
    <dbReference type="NCBI Taxonomy" id="2992113"/>
    <lineage>
        <taxon>Bacteria</taxon>
        <taxon>Pseudomonadati</taxon>
        <taxon>Pseudomonadota</taxon>
        <taxon>Alphaproteobacteria</taxon>
        <taxon>Sphingomonadales</taxon>
        <taxon>Sphingomonadaceae</taxon>
        <taxon>Sphingomonas</taxon>
    </lineage>
</organism>
<dbReference type="InterPro" id="IPR036097">
    <property type="entry name" value="HisK_dim/P_sf"/>
</dbReference>
<dbReference type="PROSITE" id="PS50110">
    <property type="entry name" value="RESPONSE_REGULATORY"/>
    <property type="match status" value="2"/>
</dbReference>
<feature type="domain" description="Response regulatory" evidence="7">
    <location>
        <begin position="14"/>
        <end position="130"/>
    </location>
</feature>
<dbReference type="InterPro" id="IPR000700">
    <property type="entry name" value="PAS-assoc_C"/>
</dbReference>
<dbReference type="InterPro" id="IPR013655">
    <property type="entry name" value="PAS_fold_3"/>
</dbReference>
<dbReference type="EMBL" id="JAPDOB010000002">
    <property type="protein sequence ID" value="MCW3797918.1"/>
    <property type="molecule type" value="Genomic_DNA"/>
</dbReference>
<feature type="domain" description="PAC" evidence="9">
    <location>
        <begin position="221"/>
        <end position="273"/>
    </location>
</feature>
<dbReference type="InterPro" id="IPR035965">
    <property type="entry name" value="PAS-like_dom_sf"/>
</dbReference>
<keyword evidence="5" id="KW-0175">Coiled coil</keyword>
<dbReference type="InterPro" id="IPR000014">
    <property type="entry name" value="PAS"/>
</dbReference>
<feature type="modified residue" description="4-aspartylphosphate" evidence="4">
    <location>
        <position position="602"/>
    </location>
</feature>
<dbReference type="Pfam" id="PF00072">
    <property type="entry name" value="Response_reg"/>
    <property type="match status" value="2"/>
</dbReference>
<evidence type="ECO:0000256" key="2">
    <source>
        <dbReference type="ARBA" id="ARBA00012438"/>
    </source>
</evidence>
<dbReference type="SUPFAM" id="SSF47384">
    <property type="entry name" value="Homodimeric domain of signal transducing histidine kinase"/>
    <property type="match status" value="1"/>
</dbReference>
<dbReference type="InterPro" id="IPR005467">
    <property type="entry name" value="His_kinase_dom"/>
</dbReference>
<dbReference type="PROSITE" id="PS50109">
    <property type="entry name" value="HIS_KIN"/>
    <property type="match status" value="1"/>
</dbReference>
<evidence type="ECO:0000259" key="8">
    <source>
        <dbReference type="PROSITE" id="PS50112"/>
    </source>
</evidence>
<evidence type="ECO:0000313" key="10">
    <source>
        <dbReference type="EMBL" id="MCW3797918.1"/>
    </source>
</evidence>
<feature type="domain" description="Histidine kinase" evidence="6">
    <location>
        <begin position="311"/>
        <end position="531"/>
    </location>
</feature>
<dbReference type="InterPro" id="IPR036890">
    <property type="entry name" value="HATPase_C_sf"/>
</dbReference>
<dbReference type="RefSeq" id="WP_264882495.1">
    <property type="nucleotide sequence ID" value="NZ_JAPDOB010000002.1"/>
</dbReference>
<comment type="caution">
    <text evidence="10">The sequence shown here is derived from an EMBL/GenBank/DDBJ whole genome shotgun (WGS) entry which is preliminary data.</text>
</comment>
<evidence type="ECO:0000259" key="7">
    <source>
        <dbReference type="PROSITE" id="PS50110"/>
    </source>
</evidence>
<accession>A0ABT3JFR3</accession>
<dbReference type="InterPro" id="IPR011006">
    <property type="entry name" value="CheY-like_superfamily"/>
</dbReference>
<dbReference type="InterPro" id="IPR003661">
    <property type="entry name" value="HisK_dim/P_dom"/>
</dbReference>
<dbReference type="CDD" id="cd00130">
    <property type="entry name" value="PAS"/>
    <property type="match status" value="1"/>
</dbReference>
<feature type="modified residue" description="4-aspartylphosphate" evidence="4">
    <location>
        <position position="65"/>
    </location>
</feature>
<dbReference type="PRINTS" id="PR00344">
    <property type="entry name" value="BCTRLSENSOR"/>
</dbReference>
<feature type="domain" description="Response regulatory" evidence="7">
    <location>
        <begin position="552"/>
        <end position="663"/>
    </location>
</feature>
<dbReference type="Pfam" id="PF00512">
    <property type="entry name" value="HisKA"/>
    <property type="match status" value="1"/>
</dbReference>
<dbReference type="PROSITE" id="PS50112">
    <property type="entry name" value="PAS"/>
    <property type="match status" value="1"/>
</dbReference>
<dbReference type="SUPFAM" id="SSF55785">
    <property type="entry name" value="PYP-like sensor domain (PAS domain)"/>
    <property type="match status" value="1"/>
</dbReference>
<dbReference type="CDD" id="cd00082">
    <property type="entry name" value="HisKA"/>
    <property type="match status" value="1"/>
</dbReference>
<dbReference type="InterPro" id="IPR001789">
    <property type="entry name" value="Sig_transdc_resp-reg_receiver"/>
</dbReference>
<dbReference type="PANTHER" id="PTHR43065">
    <property type="entry name" value="SENSOR HISTIDINE KINASE"/>
    <property type="match status" value="1"/>
</dbReference>
<reference evidence="10 11" key="1">
    <citation type="submission" date="2022-10" db="EMBL/GenBank/DDBJ databases">
        <title>Sphingomonas sp.</title>
        <authorList>
            <person name="Jin C."/>
        </authorList>
    </citation>
    <scope>NUCLEOTIDE SEQUENCE [LARGE SCALE GENOMIC DNA]</scope>
    <source>
        <strain evidence="10 11">BN140010</strain>
    </source>
</reference>
<dbReference type="Proteomes" id="UP001526246">
    <property type="component" value="Unassembled WGS sequence"/>
</dbReference>
<dbReference type="NCBIfam" id="TIGR00229">
    <property type="entry name" value="sensory_box"/>
    <property type="match status" value="1"/>
</dbReference>
<name>A0ABT3JFR3_9SPHN</name>
<dbReference type="SMART" id="SM00448">
    <property type="entry name" value="REC"/>
    <property type="match status" value="2"/>
</dbReference>
<dbReference type="SMART" id="SM00091">
    <property type="entry name" value="PAS"/>
    <property type="match status" value="1"/>
</dbReference>
<dbReference type="InterPro" id="IPR004358">
    <property type="entry name" value="Sig_transdc_His_kin-like_C"/>
</dbReference>
<evidence type="ECO:0000256" key="3">
    <source>
        <dbReference type="ARBA" id="ARBA00022553"/>
    </source>
</evidence>
<dbReference type="SUPFAM" id="SSF52172">
    <property type="entry name" value="CheY-like"/>
    <property type="match status" value="2"/>
</dbReference>
<protein>
    <recommendedName>
        <fullName evidence="2">histidine kinase</fullName>
        <ecNumber evidence="2">2.7.13.3</ecNumber>
    </recommendedName>
</protein>
<dbReference type="InterPro" id="IPR001610">
    <property type="entry name" value="PAC"/>
</dbReference>
<dbReference type="Gene3D" id="3.40.50.2300">
    <property type="match status" value="2"/>
</dbReference>
<keyword evidence="11" id="KW-1185">Reference proteome</keyword>
<evidence type="ECO:0000256" key="1">
    <source>
        <dbReference type="ARBA" id="ARBA00000085"/>
    </source>
</evidence>
<proteinExistence type="predicted"/>
<dbReference type="InterPro" id="IPR003594">
    <property type="entry name" value="HATPase_dom"/>
</dbReference>
<dbReference type="Gene3D" id="3.30.450.20">
    <property type="entry name" value="PAS domain"/>
    <property type="match status" value="1"/>
</dbReference>
<evidence type="ECO:0000313" key="11">
    <source>
        <dbReference type="Proteomes" id="UP001526246"/>
    </source>
</evidence>
<dbReference type="Gene3D" id="1.10.287.130">
    <property type="match status" value="1"/>
</dbReference>
<dbReference type="SMART" id="SM00388">
    <property type="entry name" value="HisKA"/>
    <property type="match status" value="1"/>
</dbReference>
<dbReference type="SUPFAM" id="SSF55874">
    <property type="entry name" value="ATPase domain of HSP90 chaperone/DNA topoisomerase II/histidine kinase"/>
    <property type="match status" value="1"/>
</dbReference>
<evidence type="ECO:0000259" key="9">
    <source>
        <dbReference type="PROSITE" id="PS50113"/>
    </source>
</evidence>
<feature type="coiled-coil region" evidence="5">
    <location>
        <begin position="261"/>
        <end position="288"/>
    </location>
</feature>
<keyword evidence="3 4" id="KW-0597">Phosphoprotein</keyword>
<dbReference type="Pfam" id="PF02518">
    <property type="entry name" value="HATPase_c"/>
    <property type="match status" value="1"/>
</dbReference>
<dbReference type="EC" id="2.7.13.3" evidence="2"/>
<dbReference type="Gene3D" id="3.30.565.10">
    <property type="entry name" value="Histidine kinase-like ATPase, C-terminal domain"/>
    <property type="match status" value="1"/>
</dbReference>
<feature type="domain" description="PAS" evidence="8">
    <location>
        <begin position="148"/>
        <end position="218"/>
    </location>
</feature>
<dbReference type="Pfam" id="PF08447">
    <property type="entry name" value="PAS_3"/>
    <property type="match status" value="1"/>
</dbReference>
<evidence type="ECO:0000256" key="5">
    <source>
        <dbReference type="SAM" id="Coils"/>
    </source>
</evidence>
<evidence type="ECO:0000259" key="6">
    <source>
        <dbReference type="PROSITE" id="PS50109"/>
    </source>
</evidence>